<evidence type="ECO:0000313" key="4">
    <source>
        <dbReference type="Proteomes" id="UP000663499"/>
    </source>
</evidence>
<gene>
    <name evidence="3" type="ORF">J0B03_00250</name>
</gene>
<dbReference type="InterPro" id="IPR002852">
    <property type="entry name" value="UPF0251"/>
</dbReference>
<dbReference type="Gene3D" id="1.10.10.10">
    <property type="entry name" value="Winged helix-like DNA-binding domain superfamily/Winged helix DNA-binding domain"/>
    <property type="match status" value="1"/>
</dbReference>
<protein>
    <recommendedName>
        <fullName evidence="2">UPF0251 protein J0B03_00250</fullName>
    </recommendedName>
</protein>
<accession>A0A974XF19</accession>
<dbReference type="InterPro" id="IPR036388">
    <property type="entry name" value="WH-like_DNA-bd_sf"/>
</dbReference>
<dbReference type="PANTHER" id="PTHR37478:SF2">
    <property type="entry name" value="UPF0251 PROTEIN TK0562"/>
    <property type="match status" value="1"/>
</dbReference>
<name>A0A974XF19_9FIRM</name>
<dbReference type="Pfam" id="PF02001">
    <property type="entry name" value="DUF134"/>
    <property type="match status" value="1"/>
</dbReference>
<dbReference type="RefSeq" id="WP_207299902.1">
    <property type="nucleotide sequence ID" value="NZ_CP071444.1"/>
</dbReference>
<dbReference type="SUPFAM" id="SSF88659">
    <property type="entry name" value="Sigma3 and sigma4 domains of RNA polymerase sigma factors"/>
    <property type="match status" value="1"/>
</dbReference>
<reference evidence="3" key="1">
    <citation type="submission" date="2021-03" db="EMBL/GenBank/DDBJ databases">
        <title>Alkalibacter marinus sp. nov., isolated from tidal flat sediment.</title>
        <authorList>
            <person name="Namirimu T."/>
            <person name="Yang J.-A."/>
            <person name="Yang S.-H."/>
            <person name="Kim Y.-J."/>
            <person name="Kwon K.K."/>
        </authorList>
    </citation>
    <scope>NUCLEOTIDE SEQUENCE</scope>
    <source>
        <strain evidence="3">ES005</strain>
    </source>
</reference>
<dbReference type="PANTHER" id="PTHR37478">
    <property type="match status" value="1"/>
</dbReference>
<dbReference type="EMBL" id="CP071444">
    <property type="protein sequence ID" value="QSX08561.1"/>
    <property type="molecule type" value="Genomic_DNA"/>
</dbReference>
<dbReference type="HAMAP" id="MF_00674">
    <property type="entry name" value="UPF0251"/>
    <property type="match status" value="1"/>
</dbReference>
<dbReference type="Proteomes" id="UP000663499">
    <property type="component" value="Chromosome"/>
</dbReference>
<dbReference type="KEGG" id="alka:J0B03_00250"/>
<evidence type="ECO:0000256" key="1">
    <source>
        <dbReference type="ARBA" id="ARBA00009350"/>
    </source>
</evidence>
<proteinExistence type="inferred from homology"/>
<evidence type="ECO:0000313" key="3">
    <source>
        <dbReference type="EMBL" id="QSX08561.1"/>
    </source>
</evidence>
<organism evidence="3 4">
    <name type="scientific">Alkalibacter rhizosphaerae</name>
    <dbReference type="NCBI Taxonomy" id="2815577"/>
    <lineage>
        <taxon>Bacteria</taxon>
        <taxon>Bacillati</taxon>
        <taxon>Bacillota</taxon>
        <taxon>Clostridia</taxon>
        <taxon>Eubacteriales</taxon>
        <taxon>Eubacteriaceae</taxon>
        <taxon>Alkalibacter</taxon>
    </lineage>
</organism>
<comment type="similarity">
    <text evidence="1 2">Belongs to the UPF0251 family.</text>
</comment>
<evidence type="ECO:0000256" key="2">
    <source>
        <dbReference type="HAMAP-Rule" id="MF_00674"/>
    </source>
</evidence>
<dbReference type="InterPro" id="IPR013324">
    <property type="entry name" value="RNA_pol_sigma_r3/r4-like"/>
</dbReference>
<dbReference type="AlphaFoldDB" id="A0A974XF19"/>
<sequence length="118" mass="13512">MPRPRKGKKVCCIPENTSFGPLNDRDGKRDVVFMSVEEYETIRLIDYEGLTQEECAQNMQVARGTVQKLYTDARRKISQSFVDGKNIRIQGGDYLLYEEGEKVHGCRRCRRGRGHGNG</sequence>
<keyword evidence="4" id="KW-1185">Reference proteome</keyword>